<evidence type="ECO:0000313" key="2">
    <source>
        <dbReference type="Proteomes" id="UP000789920"/>
    </source>
</evidence>
<keyword evidence="2" id="KW-1185">Reference proteome</keyword>
<dbReference type="Proteomes" id="UP000789920">
    <property type="component" value="Unassembled WGS sequence"/>
</dbReference>
<comment type="caution">
    <text evidence="1">The sequence shown here is derived from an EMBL/GenBank/DDBJ whole genome shotgun (WGS) entry which is preliminary data.</text>
</comment>
<proteinExistence type="predicted"/>
<evidence type="ECO:0000313" key="1">
    <source>
        <dbReference type="EMBL" id="CAG8474699.1"/>
    </source>
</evidence>
<protein>
    <submittedName>
        <fullName evidence="1">30861_t:CDS:1</fullName>
    </submittedName>
</protein>
<accession>A0ACA9KJW2</accession>
<reference evidence="1" key="1">
    <citation type="submission" date="2021-06" db="EMBL/GenBank/DDBJ databases">
        <authorList>
            <person name="Kallberg Y."/>
            <person name="Tangrot J."/>
            <person name="Rosling A."/>
        </authorList>
    </citation>
    <scope>NUCLEOTIDE SEQUENCE</scope>
    <source>
        <strain evidence="1">MA461A</strain>
    </source>
</reference>
<organism evidence="1 2">
    <name type="scientific">Racocetra persica</name>
    <dbReference type="NCBI Taxonomy" id="160502"/>
    <lineage>
        <taxon>Eukaryota</taxon>
        <taxon>Fungi</taxon>
        <taxon>Fungi incertae sedis</taxon>
        <taxon>Mucoromycota</taxon>
        <taxon>Glomeromycotina</taxon>
        <taxon>Glomeromycetes</taxon>
        <taxon>Diversisporales</taxon>
        <taxon>Gigasporaceae</taxon>
        <taxon>Racocetra</taxon>
    </lineage>
</organism>
<gene>
    <name evidence="1" type="ORF">RPERSI_LOCUS727</name>
</gene>
<sequence>MSFTLSRKTGGLINALRTTTKLISYKSILQTRYLTKTQIIKNRSHRSHAHHFATNQLTGEKETNSDTAVSSFKDSISNFVSHEEEVLRMKFYEKDSMRDILEADVDHNIIPELQDYVLTEIKDIDCVRRFNIRNYPNLNKNQKKFLELEINENEFEVYADREGKRGAEIVWVLCEDKHKGAIKYKKWEAHLVACMIAAAQWNYSMLDEVYPEKIVGIRVIGDKFCFYSANTDQSYLEDLLCGLPRNDLHVHKYPKGYGFCISNANERLEVLACLSDLKSYALSLSPKLDVYEKENLIKRI</sequence>
<name>A0ACA9KJW2_9GLOM</name>
<dbReference type="EMBL" id="CAJVQC010000580">
    <property type="protein sequence ID" value="CAG8474699.1"/>
    <property type="molecule type" value="Genomic_DNA"/>
</dbReference>